<reference evidence="2" key="2">
    <citation type="submission" date="2023-06" db="EMBL/GenBank/DDBJ databases">
        <authorList>
            <consortium name="Lawrence Berkeley National Laboratory"/>
            <person name="Mondo S.J."/>
            <person name="Hensen N."/>
            <person name="Bonometti L."/>
            <person name="Westerberg I."/>
            <person name="Brannstrom I.O."/>
            <person name="Guillou S."/>
            <person name="Cros-Aarteil S."/>
            <person name="Calhoun S."/>
            <person name="Haridas S."/>
            <person name="Kuo A."/>
            <person name="Pangilinan J."/>
            <person name="Riley R."/>
            <person name="Labutti K."/>
            <person name="Andreopoulos B."/>
            <person name="Lipzen A."/>
            <person name="Chen C."/>
            <person name="Yanf M."/>
            <person name="Daum C."/>
            <person name="Ng V."/>
            <person name="Clum A."/>
            <person name="Steindorff A."/>
            <person name="Ohm R."/>
            <person name="Martin F."/>
            <person name="Silar P."/>
            <person name="Natvig D."/>
            <person name="Lalanne C."/>
            <person name="Gautier V."/>
            <person name="Ament-Velasquez S.L."/>
            <person name="Kruys A."/>
            <person name="Hutchinson M.I."/>
            <person name="Powell A.J."/>
            <person name="Barry K."/>
            <person name="Miller A.N."/>
            <person name="Grigoriev I.V."/>
            <person name="Debuchy R."/>
            <person name="Gladieux P."/>
            <person name="Thoren M.H."/>
            <person name="Johannesson H."/>
        </authorList>
    </citation>
    <scope>NUCLEOTIDE SEQUENCE</scope>
    <source>
        <strain evidence="2">PSN324</strain>
    </source>
</reference>
<protein>
    <submittedName>
        <fullName evidence="2">Uncharacterized protein</fullName>
    </submittedName>
</protein>
<comment type="caution">
    <text evidence="2">The sequence shown here is derived from an EMBL/GenBank/DDBJ whole genome shotgun (WGS) entry which is preliminary data.</text>
</comment>
<name>A0AAV9HK00_9PEZI</name>
<reference evidence="2" key="1">
    <citation type="journal article" date="2023" name="Mol. Phylogenet. Evol.">
        <title>Genome-scale phylogeny and comparative genomics of the fungal order Sordariales.</title>
        <authorList>
            <person name="Hensen N."/>
            <person name="Bonometti L."/>
            <person name="Westerberg I."/>
            <person name="Brannstrom I.O."/>
            <person name="Guillou S."/>
            <person name="Cros-Aarteil S."/>
            <person name="Calhoun S."/>
            <person name="Haridas S."/>
            <person name="Kuo A."/>
            <person name="Mondo S."/>
            <person name="Pangilinan J."/>
            <person name="Riley R."/>
            <person name="LaButti K."/>
            <person name="Andreopoulos B."/>
            <person name="Lipzen A."/>
            <person name="Chen C."/>
            <person name="Yan M."/>
            <person name="Daum C."/>
            <person name="Ng V."/>
            <person name="Clum A."/>
            <person name="Steindorff A."/>
            <person name="Ohm R.A."/>
            <person name="Martin F."/>
            <person name="Silar P."/>
            <person name="Natvig D.O."/>
            <person name="Lalanne C."/>
            <person name="Gautier V."/>
            <person name="Ament-Velasquez S.L."/>
            <person name="Kruys A."/>
            <person name="Hutchinson M.I."/>
            <person name="Powell A.J."/>
            <person name="Barry K."/>
            <person name="Miller A.N."/>
            <person name="Grigoriev I.V."/>
            <person name="Debuchy R."/>
            <person name="Gladieux P."/>
            <person name="Hiltunen Thoren M."/>
            <person name="Johannesson H."/>
        </authorList>
    </citation>
    <scope>NUCLEOTIDE SEQUENCE</scope>
    <source>
        <strain evidence="2">PSN324</strain>
    </source>
</reference>
<dbReference type="AlphaFoldDB" id="A0AAV9HK00"/>
<dbReference type="Proteomes" id="UP001321749">
    <property type="component" value="Unassembled WGS sequence"/>
</dbReference>
<gene>
    <name evidence="2" type="ORF">QBC42DRAFT_333633</name>
</gene>
<keyword evidence="3" id="KW-1185">Reference proteome</keyword>
<proteinExistence type="predicted"/>
<feature type="region of interest" description="Disordered" evidence="1">
    <location>
        <begin position="53"/>
        <end position="76"/>
    </location>
</feature>
<sequence length="338" mass="37574">MPRRAKMANPPLFWRVKEPPAGFEEVVNLPDESPLKSQIPPLTCRYDANAGTMQYGTGLTERPAERRSRRTEGTHRRLHSESLIAVPFIRNAERRRGPLAPKTCRGVRMDLGLWRQQSYGFTQPTPRLRDEVPDWGQLFVGNASHLPLSLLASEKKIKVRECQTPAPIFRSLRKQGKEPRNAALFAGVALKREVLKRATHTLFTEHDAIKKPPFPPVKQVDPKWQQRETCNIVSKGCSSIMLPPPLCMNLACALSEDEQLRATAGLRTGGEVGLSGHVERLGERPMVKVKKNTGSVCPNCTMADLVGLGVHVAMCRSAVPDPNGSKTILPKVFHFSDS</sequence>
<organism evidence="2 3">
    <name type="scientific">Cladorrhinum samala</name>
    <dbReference type="NCBI Taxonomy" id="585594"/>
    <lineage>
        <taxon>Eukaryota</taxon>
        <taxon>Fungi</taxon>
        <taxon>Dikarya</taxon>
        <taxon>Ascomycota</taxon>
        <taxon>Pezizomycotina</taxon>
        <taxon>Sordariomycetes</taxon>
        <taxon>Sordariomycetidae</taxon>
        <taxon>Sordariales</taxon>
        <taxon>Podosporaceae</taxon>
        <taxon>Cladorrhinum</taxon>
    </lineage>
</organism>
<evidence type="ECO:0000313" key="2">
    <source>
        <dbReference type="EMBL" id="KAK4460018.1"/>
    </source>
</evidence>
<feature type="compositionally biased region" description="Basic and acidic residues" evidence="1">
    <location>
        <begin position="62"/>
        <end position="75"/>
    </location>
</feature>
<evidence type="ECO:0000256" key="1">
    <source>
        <dbReference type="SAM" id="MobiDB-lite"/>
    </source>
</evidence>
<evidence type="ECO:0000313" key="3">
    <source>
        <dbReference type="Proteomes" id="UP001321749"/>
    </source>
</evidence>
<accession>A0AAV9HK00</accession>
<dbReference type="EMBL" id="MU865021">
    <property type="protein sequence ID" value="KAK4460018.1"/>
    <property type="molecule type" value="Genomic_DNA"/>
</dbReference>